<feature type="domain" description="Multidrug resistance protein MdtA-like barrel-sandwich hybrid" evidence="9">
    <location>
        <begin position="67"/>
        <end position="209"/>
    </location>
</feature>
<dbReference type="PANTHER" id="PTHR30469:SF12">
    <property type="entry name" value="MULTIDRUG RESISTANCE PROTEIN MDTA"/>
    <property type="match status" value="1"/>
</dbReference>
<dbReference type="Gene3D" id="2.40.30.170">
    <property type="match status" value="1"/>
</dbReference>
<evidence type="ECO:0000256" key="6">
    <source>
        <dbReference type="SAM" id="MobiDB-lite"/>
    </source>
</evidence>
<dbReference type="OrthoDB" id="9783047at2"/>
<keyword evidence="13" id="KW-1185">Reference proteome</keyword>
<accession>A0A4Y5Z4R5</accession>
<keyword evidence="4" id="KW-0997">Cell inner membrane</keyword>
<evidence type="ECO:0000259" key="11">
    <source>
        <dbReference type="Pfam" id="PF25989"/>
    </source>
</evidence>
<dbReference type="InterPro" id="IPR058625">
    <property type="entry name" value="MdtA-like_BSH"/>
</dbReference>
<evidence type="ECO:0000313" key="12">
    <source>
        <dbReference type="EMBL" id="QDE39413.1"/>
    </source>
</evidence>
<sequence>MSRQASRTWVAVLAGIVVIGGIWWVAKGPGGGKSQADQTVPVVAATVRQGGFVVYRSQPGTVTPSNSVLVRSQVDGVLKRVDFTGGQLVKQGDLLAEVDPRPLQAQAQQAGGDLARSQAQLANAQEVLKHYNALLAQDSISRQRVADQEALVRQYQAEVKAGQGRADTAQLQLSSGRITSPIAGMVSLRRVDPGNLVGPGDARGIAVVTQSQPSKVVFSVPVNVVPRVLERMHAGTCIPVQAVGDGPDDILATGHLLAANNQVDPATGTVKFEAEFANADNSLLPNQFVTAKLPVQVLAQAVLVPSAAIQQGAQGPFVYVVKDDKTAAVVPVKVGASDATTTVVTSGVTPGAHVVVEGADRLRSGTAVNATMAPEPPAAAVDSAACRDGNAGATPQAPNARP</sequence>
<dbReference type="InterPro" id="IPR058624">
    <property type="entry name" value="MdtA-like_HH"/>
</dbReference>
<keyword evidence="5 7" id="KW-0472">Membrane</keyword>
<dbReference type="Pfam" id="PF25876">
    <property type="entry name" value="HH_MFP_RND"/>
    <property type="match status" value="1"/>
</dbReference>
<evidence type="ECO:0000313" key="13">
    <source>
        <dbReference type="Proteomes" id="UP000316093"/>
    </source>
</evidence>
<feature type="transmembrane region" description="Helical" evidence="7">
    <location>
        <begin position="7"/>
        <end position="26"/>
    </location>
</feature>
<dbReference type="Pfam" id="PF25944">
    <property type="entry name" value="Beta-barrel_RND"/>
    <property type="match status" value="1"/>
</dbReference>
<evidence type="ECO:0000256" key="4">
    <source>
        <dbReference type="ARBA" id="ARBA00022519"/>
    </source>
</evidence>
<protein>
    <submittedName>
        <fullName evidence="12">Efflux RND transporter periplasmic adaptor subunit</fullName>
    </submittedName>
</protein>
<keyword evidence="3" id="KW-1003">Cell membrane</keyword>
<dbReference type="Gene3D" id="2.40.420.20">
    <property type="match status" value="1"/>
</dbReference>
<evidence type="ECO:0000256" key="1">
    <source>
        <dbReference type="ARBA" id="ARBA00004236"/>
    </source>
</evidence>
<dbReference type="SUPFAM" id="SSF111369">
    <property type="entry name" value="HlyD-like secretion proteins"/>
    <property type="match status" value="1"/>
</dbReference>
<feature type="domain" description="Multidrug resistance protein MdtA-like beta-barrel" evidence="10">
    <location>
        <begin position="215"/>
        <end position="295"/>
    </location>
</feature>
<reference evidence="12 13" key="1">
    <citation type="submission" date="2019-06" db="EMBL/GenBank/DDBJ databases">
        <title>A complete genome sequence for Luteibacter pinisoli MAH-14.</title>
        <authorList>
            <person name="Baltrus D.A."/>
        </authorList>
    </citation>
    <scope>NUCLEOTIDE SEQUENCE [LARGE SCALE GENOMIC DNA]</scope>
    <source>
        <strain evidence="12 13">MAH-14</strain>
    </source>
</reference>
<proteinExistence type="inferred from homology"/>
<dbReference type="NCBIfam" id="TIGR01730">
    <property type="entry name" value="RND_mfp"/>
    <property type="match status" value="1"/>
</dbReference>
<dbReference type="Pfam" id="PF25917">
    <property type="entry name" value="BSH_RND"/>
    <property type="match status" value="1"/>
</dbReference>
<organism evidence="12 13">
    <name type="scientific">Luteibacter pinisoli</name>
    <dbReference type="NCBI Taxonomy" id="2589080"/>
    <lineage>
        <taxon>Bacteria</taxon>
        <taxon>Pseudomonadati</taxon>
        <taxon>Pseudomonadota</taxon>
        <taxon>Gammaproteobacteria</taxon>
        <taxon>Lysobacterales</taxon>
        <taxon>Rhodanobacteraceae</taxon>
        <taxon>Luteibacter</taxon>
    </lineage>
</organism>
<keyword evidence="7" id="KW-1133">Transmembrane helix</keyword>
<dbReference type="InterPro" id="IPR058626">
    <property type="entry name" value="MdtA-like_b-barrel"/>
</dbReference>
<comment type="similarity">
    <text evidence="2">Belongs to the membrane fusion protein (MFP) (TC 8.A.1) family.</text>
</comment>
<dbReference type="GO" id="GO:1990281">
    <property type="term" value="C:efflux pump complex"/>
    <property type="evidence" value="ECO:0007669"/>
    <property type="project" value="TreeGrafter"/>
</dbReference>
<gene>
    <name evidence="12" type="ORF">FIV34_09445</name>
</gene>
<evidence type="ECO:0000259" key="9">
    <source>
        <dbReference type="Pfam" id="PF25917"/>
    </source>
</evidence>
<evidence type="ECO:0000256" key="7">
    <source>
        <dbReference type="SAM" id="Phobius"/>
    </source>
</evidence>
<feature type="region of interest" description="Disordered" evidence="6">
    <location>
        <begin position="375"/>
        <end position="402"/>
    </location>
</feature>
<name>A0A4Y5Z4R5_9GAMM</name>
<evidence type="ECO:0000256" key="5">
    <source>
        <dbReference type="ARBA" id="ARBA00023136"/>
    </source>
</evidence>
<comment type="subcellular location">
    <subcellularLocation>
        <location evidence="1">Cell membrane</location>
    </subcellularLocation>
</comment>
<dbReference type="RefSeq" id="WP_139981937.1">
    <property type="nucleotide sequence ID" value="NZ_CP041046.1"/>
</dbReference>
<dbReference type="Gene3D" id="1.10.287.470">
    <property type="entry name" value="Helix hairpin bin"/>
    <property type="match status" value="1"/>
</dbReference>
<keyword evidence="7" id="KW-0812">Transmembrane</keyword>
<dbReference type="AlphaFoldDB" id="A0A4Y5Z4R5"/>
<feature type="domain" description="YknX-like C-terminal permuted SH3-like" evidence="11">
    <location>
        <begin position="303"/>
        <end position="369"/>
    </location>
</feature>
<dbReference type="InterPro" id="IPR006143">
    <property type="entry name" value="RND_pump_MFP"/>
</dbReference>
<dbReference type="KEGG" id="lpy:FIV34_09445"/>
<dbReference type="Gene3D" id="2.40.50.100">
    <property type="match status" value="1"/>
</dbReference>
<dbReference type="Proteomes" id="UP000316093">
    <property type="component" value="Chromosome"/>
</dbReference>
<evidence type="ECO:0000259" key="8">
    <source>
        <dbReference type="Pfam" id="PF25876"/>
    </source>
</evidence>
<feature type="domain" description="Multidrug resistance protein MdtA-like alpha-helical hairpin" evidence="8">
    <location>
        <begin position="107"/>
        <end position="173"/>
    </location>
</feature>
<dbReference type="Pfam" id="PF25989">
    <property type="entry name" value="YknX_C"/>
    <property type="match status" value="1"/>
</dbReference>
<dbReference type="GO" id="GO:0015562">
    <property type="term" value="F:efflux transmembrane transporter activity"/>
    <property type="evidence" value="ECO:0007669"/>
    <property type="project" value="TreeGrafter"/>
</dbReference>
<dbReference type="PANTHER" id="PTHR30469">
    <property type="entry name" value="MULTIDRUG RESISTANCE PROTEIN MDTA"/>
    <property type="match status" value="1"/>
</dbReference>
<dbReference type="InterPro" id="IPR058637">
    <property type="entry name" value="YknX-like_C"/>
</dbReference>
<evidence type="ECO:0000256" key="3">
    <source>
        <dbReference type="ARBA" id="ARBA00022475"/>
    </source>
</evidence>
<dbReference type="EMBL" id="CP041046">
    <property type="protein sequence ID" value="QDE39413.1"/>
    <property type="molecule type" value="Genomic_DNA"/>
</dbReference>
<evidence type="ECO:0000256" key="2">
    <source>
        <dbReference type="ARBA" id="ARBA00009477"/>
    </source>
</evidence>
<evidence type="ECO:0000259" key="10">
    <source>
        <dbReference type="Pfam" id="PF25944"/>
    </source>
</evidence>